<evidence type="ECO:0000256" key="1">
    <source>
        <dbReference type="SAM" id="Phobius"/>
    </source>
</evidence>
<name>A0A6A5K674_9PLEO</name>
<sequence length="211" mass="24776">MAPQLWIMATMSSANINPLHRQRIKGREIIVTEDPRLHLVWIHDRIFIKPIPRCLLSHTFWETYLDRKPESLGDGQSNLRAQDHLRLIPKDIDWASFCRFTSDLNHIADSAVSQSYCFGELRLTRLNLYAPLLLCKFHFEQVALAADELMAVRWVSVWHGCRWLSLLSLIGTVVVAVWFVALWLWMFLDEWVYTARRKLEKRSNKRDGSKC</sequence>
<dbReference type="OrthoDB" id="5086500at2759"/>
<proteinExistence type="predicted"/>
<keyword evidence="1" id="KW-1133">Transmembrane helix</keyword>
<dbReference type="PANTHER" id="PTHR34414:SF1">
    <property type="entry name" value="SUBTILISIN-LIKE SERINE PROTEASE"/>
    <property type="match status" value="1"/>
</dbReference>
<dbReference type="AlphaFoldDB" id="A0A6A5K674"/>
<keyword evidence="3" id="KW-1185">Reference proteome</keyword>
<feature type="transmembrane region" description="Helical" evidence="1">
    <location>
        <begin position="163"/>
        <end position="188"/>
    </location>
</feature>
<keyword evidence="1" id="KW-0472">Membrane</keyword>
<dbReference type="EMBL" id="ML975416">
    <property type="protein sequence ID" value="KAF1829962.1"/>
    <property type="molecule type" value="Genomic_DNA"/>
</dbReference>
<accession>A0A6A5K674</accession>
<gene>
    <name evidence="2" type="ORF">BDW02DRAFT_592243</name>
</gene>
<protein>
    <submittedName>
        <fullName evidence="2">Uncharacterized protein</fullName>
    </submittedName>
</protein>
<dbReference type="Proteomes" id="UP000800040">
    <property type="component" value="Unassembled WGS sequence"/>
</dbReference>
<reference evidence="2" key="1">
    <citation type="submission" date="2020-01" db="EMBL/GenBank/DDBJ databases">
        <authorList>
            <consortium name="DOE Joint Genome Institute"/>
            <person name="Haridas S."/>
            <person name="Albert R."/>
            <person name="Binder M."/>
            <person name="Bloem J."/>
            <person name="Labutti K."/>
            <person name="Salamov A."/>
            <person name="Andreopoulos B."/>
            <person name="Baker S.E."/>
            <person name="Barry K."/>
            <person name="Bills G."/>
            <person name="Bluhm B.H."/>
            <person name="Cannon C."/>
            <person name="Castanera R."/>
            <person name="Culley D.E."/>
            <person name="Daum C."/>
            <person name="Ezra D."/>
            <person name="Gonzalez J.B."/>
            <person name="Henrissat B."/>
            <person name="Kuo A."/>
            <person name="Liang C."/>
            <person name="Lipzen A."/>
            <person name="Lutzoni F."/>
            <person name="Magnuson J."/>
            <person name="Mondo S."/>
            <person name="Nolan M."/>
            <person name="Ohm R."/>
            <person name="Pangilinan J."/>
            <person name="Park H.-J."/>
            <person name="Ramirez L."/>
            <person name="Alfaro M."/>
            <person name="Sun H."/>
            <person name="Tritt A."/>
            <person name="Yoshinaga Y."/>
            <person name="Zwiers L.-H."/>
            <person name="Turgeon B.G."/>
            <person name="Goodwin S.B."/>
            <person name="Spatafora J.W."/>
            <person name="Crous P.W."/>
            <person name="Grigoriev I.V."/>
        </authorList>
    </citation>
    <scope>NUCLEOTIDE SEQUENCE</scope>
    <source>
        <strain evidence="2">P77</strain>
    </source>
</reference>
<organism evidence="2 3">
    <name type="scientific">Decorospora gaudefroyi</name>
    <dbReference type="NCBI Taxonomy" id="184978"/>
    <lineage>
        <taxon>Eukaryota</taxon>
        <taxon>Fungi</taxon>
        <taxon>Dikarya</taxon>
        <taxon>Ascomycota</taxon>
        <taxon>Pezizomycotina</taxon>
        <taxon>Dothideomycetes</taxon>
        <taxon>Pleosporomycetidae</taxon>
        <taxon>Pleosporales</taxon>
        <taxon>Pleosporineae</taxon>
        <taxon>Pleosporaceae</taxon>
        <taxon>Decorospora</taxon>
    </lineage>
</organism>
<evidence type="ECO:0000313" key="3">
    <source>
        <dbReference type="Proteomes" id="UP000800040"/>
    </source>
</evidence>
<dbReference type="PANTHER" id="PTHR34414">
    <property type="entry name" value="HET DOMAIN-CONTAINING PROTEIN-RELATED"/>
    <property type="match status" value="1"/>
</dbReference>
<dbReference type="Pfam" id="PF20246">
    <property type="entry name" value="DUF6601"/>
    <property type="match status" value="2"/>
</dbReference>
<dbReference type="InterPro" id="IPR046536">
    <property type="entry name" value="DUF6601"/>
</dbReference>
<keyword evidence="1" id="KW-0812">Transmembrane</keyword>
<evidence type="ECO:0000313" key="2">
    <source>
        <dbReference type="EMBL" id="KAF1829962.1"/>
    </source>
</evidence>